<feature type="compositionally biased region" description="Basic residues" evidence="1">
    <location>
        <begin position="49"/>
        <end position="58"/>
    </location>
</feature>
<feature type="non-terminal residue" evidence="2">
    <location>
        <position position="156"/>
    </location>
</feature>
<gene>
    <name evidence="2" type="ORF">AVDCRST_MAG35-2738</name>
</gene>
<evidence type="ECO:0000256" key="1">
    <source>
        <dbReference type="SAM" id="MobiDB-lite"/>
    </source>
</evidence>
<feature type="compositionally biased region" description="Basic residues" evidence="1">
    <location>
        <begin position="67"/>
        <end position="85"/>
    </location>
</feature>
<feature type="compositionally biased region" description="Low complexity" evidence="1">
    <location>
        <begin position="20"/>
        <end position="35"/>
    </location>
</feature>
<dbReference type="AlphaFoldDB" id="A0A6J4QAZ6"/>
<organism evidence="2">
    <name type="scientific">uncultured Quadrisphaera sp</name>
    <dbReference type="NCBI Taxonomy" id="904978"/>
    <lineage>
        <taxon>Bacteria</taxon>
        <taxon>Bacillati</taxon>
        <taxon>Actinomycetota</taxon>
        <taxon>Actinomycetes</taxon>
        <taxon>Kineosporiales</taxon>
        <taxon>Kineosporiaceae</taxon>
        <taxon>Quadrisphaera</taxon>
        <taxon>environmental samples</taxon>
    </lineage>
</organism>
<evidence type="ECO:0000313" key="2">
    <source>
        <dbReference type="EMBL" id="CAA9433065.1"/>
    </source>
</evidence>
<dbReference type="EMBL" id="CADCUY010000542">
    <property type="protein sequence ID" value="CAA9433065.1"/>
    <property type="molecule type" value="Genomic_DNA"/>
</dbReference>
<protein>
    <submittedName>
        <fullName evidence="2">AIG2-like domain protein</fullName>
    </submittedName>
</protein>
<feature type="non-terminal residue" evidence="2">
    <location>
        <position position="1"/>
    </location>
</feature>
<feature type="compositionally biased region" description="Basic and acidic residues" evidence="1">
    <location>
        <begin position="146"/>
        <end position="156"/>
    </location>
</feature>
<accession>A0A6J4QAZ6</accession>
<feature type="region of interest" description="Disordered" evidence="1">
    <location>
        <begin position="1"/>
        <end position="156"/>
    </location>
</feature>
<proteinExistence type="predicted"/>
<name>A0A6J4QAZ6_9ACTN</name>
<reference evidence="2" key="1">
    <citation type="submission" date="2020-02" db="EMBL/GenBank/DDBJ databases">
        <authorList>
            <person name="Meier V. D."/>
        </authorList>
    </citation>
    <scope>NUCLEOTIDE SEQUENCE</scope>
    <source>
        <strain evidence="2">AVDCRST_MAG35</strain>
    </source>
</reference>
<sequence length="156" mass="16326">GSVRRLREQPAPGPDGQARPALPAAGHRLGAGLAAHLRRGGARLGRGAGHARRGRRLPGLRGPVRPALHRRGPARRVGGPRHRPARQGAAEGRDPGRRAGGLGVRARRLRGRAAQRLLPGDAGLGGRGRGGARRLRGRAALAAPPRLERPARRGPL</sequence>